<dbReference type="Gene3D" id="3.30.870.10">
    <property type="entry name" value="Endonuclease Chain A"/>
    <property type="match status" value="2"/>
</dbReference>
<evidence type="ECO:0000313" key="2">
    <source>
        <dbReference type="EMBL" id="KPI43881.1"/>
    </source>
</evidence>
<reference evidence="2 3" key="1">
    <citation type="submission" date="2015-06" db="EMBL/GenBank/DDBJ databases">
        <title>Draft genome of the ant-associated black yeast Phialophora attae CBS 131958.</title>
        <authorList>
            <person name="Moreno L.F."/>
            <person name="Stielow B.J."/>
            <person name="de Hoog S."/>
            <person name="Vicente V.A."/>
            <person name="Weiss V.A."/>
            <person name="de Vries M."/>
            <person name="Cruz L.M."/>
            <person name="Souza E.M."/>
        </authorList>
    </citation>
    <scope>NUCLEOTIDE SEQUENCE [LARGE SCALE GENOMIC DNA]</scope>
    <source>
        <strain evidence="2 3">CBS 131958</strain>
    </source>
</reference>
<feature type="domain" description="PLD phosphodiesterase" evidence="1">
    <location>
        <begin position="223"/>
        <end position="250"/>
    </location>
</feature>
<accession>A0A0N0NQG5</accession>
<proteinExistence type="predicted"/>
<dbReference type="PROSITE" id="PS50035">
    <property type="entry name" value="PLD"/>
    <property type="match status" value="2"/>
</dbReference>
<dbReference type="InterPro" id="IPR025202">
    <property type="entry name" value="PLD-like_dom"/>
</dbReference>
<dbReference type="CDD" id="cd00138">
    <property type="entry name" value="PLDc_SF"/>
    <property type="match status" value="1"/>
</dbReference>
<evidence type="ECO:0000313" key="3">
    <source>
        <dbReference type="Proteomes" id="UP000038010"/>
    </source>
</evidence>
<dbReference type="OrthoDB" id="9997422at2759"/>
<dbReference type="EMBL" id="LFJN01000004">
    <property type="protein sequence ID" value="KPI43881.1"/>
    <property type="molecule type" value="Genomic_DNA"/>
</dbReference>
<dbReference type="PANTHER" id="PTHR21248">
    <property type="entry name" value="CARDIOLIPIN SYNTHASE"/>
    <property type="match status" value="1"/>
</dbReference>
<evidence type="ECO:0000259" key="1">
    <source>
        <dbReference type="PROSITE" id="PS50035"/>
    </source>
</evidence>
<dbReference type="RefSeq" id="XP_018003844.1">
    <property type="nucleotide sequence ID" value="XM_018146483.1"/>
</dbReference>
<feature type="domain" description="PLD phosphodiesterase" evidence="1">
    <location>
        <begin position="537"/>
        <end position="564"/>
    </location>
</feature>
<dbReference type="SUPFAM" id="SSF56024">
    <property type="entry name" value="Phospholipase D/nuclease"/>
    <property type="match status" value="2"/>
</dbReference>
<dbReference type="GO" id="GO:0030572">
    <property type="term" value="F:phosphatidyltransferase activity"/>
    <property type="evidence" value="ECO:0007669"/>
    <property type="project" value="UniProtKB-ARBA"/>
</dbReference>
<dbReference type="SMART" id="SM00155">
    <property type="entry name" value="PLDc"/>
    <property type="match status" value="2"/>
</dbReference>
<dbReference type="PANTHER" id="PTHR21248:SF22">
    <property type="entry name" value="PHOSPHOLIPASE D"/>
    <property type="match status" value="1"/>
</dbReference>
<dbReference type="InterPro" id="IPR001736">
    <property type="entry name" value="PLipase_D/transphosphatidylase"/>
</dbReference>
<dbReference type="AlphaFoldDB" id="A0A0N0NQG5"/>
<name>A0A0N0NQG5_9EURO</name>
<gene>
    <name evidence="2" type="ORF">AB675_6208</name>
</gene>
<dbReference type="GeneID" id="28738363"/>
<keyword evidence="3" id="KW-1185">Reference proteome</keyword>
<protein>
    <recommendedName>
        <fullName evidence="1">PLD phosphodiesterase domain-containing protein</fullName>
    </recommendedName>
</protein>
<sequence length="652" mass="72240">MISERTYQLCRDPRSVTSELAKNPSEAPEHIAKRLYGTHPEHAADQANDTANIDEKIDLDRAFDCGRWGHTRPSELFLRIYHDVLLSYNADPLVNVCSPSLTGTHGVCPLLIISGIPDIARHMSNLIVRAEHEVFIATNFWMHSEPAQLISNAIKELSRRMSEVGRRVVVKVLYDRGSAKQFIKNHQKVPEATYADPNGAIRLPHPEEIPNVDIEVVNYHRPMLGTFHAKFMVVDRRIALVQSDNIQDNDNMEMCVQLEGPIVDSIYDTAITTWNDPLVPPLPLLSSSATDTHPPTFQLGNHGSLFHANGSQVKTYSEDLANGNVDLTKVASEAAQTTLPQHTSSAPHYDPDLGSELLRSIAAMNPHPSERRIDAIARHLNTMSSNNTKANAPDITRPEDMITPLIPVPVHDPFPIAMVSRPPYGAPNLSSLKVPQNIAFISALRNCKKSILIQTPNLNAQDLVPELLAAARRGIKLDLITCLGYNDAGELLPLQGGHNEGVAHKLYKELEPEFHANLDMYHYIGKDQIAPIHNSHKARSCHIKLMIIDEEIAICGSGNQDSQSWYHSQEINVMMESSLVVRKLEEGIRRNQNTWKYGLVRKGDASKDKLVGCWVDKDGKMADGSIGADAGKMAWFKGVKGAVDRVRGVGGF</sequence>
<dbReference type="GO" id="GO:0032049">
    <property type="term" value="P:cardiolipin biosynthetic process"/>
    <property type="evidence" value="ECO:0007669"/>
    <property type="project" value="UniProtKB-ARBA"/>
</dbReference>
<dbReference type="VEuPathDB" id="FungiDB:AB675_6208"/>
<dbReference type="Pfam" id="PF13091">
    <property type="entry name" value="PLDc_2"/>
    <property type="match status" value="1"/>
</dbReference>
<dbReference type="Proteomes" id="UP000038010">
    <property type="component" value="Unassembled WGS sequence"/>
</dbReference>
<dbReference type="STRING" id="1664694.A0A0N0NQG5"/>
<organism evidence="2 3">
    <name type="scientific">Cyphellophora attinorum</name>
    <dbReference type="NCBI Taxonomy" id="1664694"/>
    <lineage>
        <taxon>Eukaryota</taxon>
        <taxon>Fungi</taxon>
        <taxon>Dikarya</taxon>
        <taxon>Ascomycota</taxon>
        <taxon>Pezizomycotina</taxon>
        <taxon>Eurotiomycetes</taxon>
        <taxon>Chaetothyriomycetidae</taxon>
        <taxon>Chaetothyriales</taxon>
        <taxon>Cyphellophoraceae</taxon>
        <taxon>Cyphellophora</taxon>
    </lineage>
</organism>
<comment type="caution">
    <text evidence="2">The sequence shown here is derived from an EMBL/GenBank/DDBJ whole genome shotgun (WGS) entry which is preliminary data.</text>
</comment>